<dbReference type="EMBL" id="VSSQ01028728">
    <property type="protein sequence ID" value="MPM78559.1"/>
    <property type="molecule type" value="Genomic_DNA"/>
</dbReference>
<organism evidence="2">
    <name type="scientific">bioreactor metagenome</name>
    <dbReference type="NCBI Taxonomy" id="1076179"/>
    <lineage>
        <taxon>unclassified sequences</taxon>
        <taxon>metagenomes</taxon>
        <taxon>ecological metagenomes</taxon>
    </lineage>
</organism>
<sequence length="331" mass="35728">MHVKRRGLHPCRGVRVSRCGHGDVLRRTGSNGAAAEDSGKGVCGDDCDAEVDVKAVYTCAYAAARRGDRGARPRRIGRSQRDGIGAHRGRSGNAAHRAVAVGVDVGFKRAFCIGKQHHEPHTHIADAAAAFHGCVRQRGAGRVDVHHTVIIEDGYAARIGAHLGVARGDRAVGNHAYERGACVGVADGSIRAVLRSTRDDPVVFGDDIDPAQEADCHVRILEIRFLYTREGRIYDVGGDVDERQADQRRLYARDRVARAVCSHADISAYVDRTAEARARALHHGEEASRAVRLLHSPVDESVIGSVVFVEILRVAKQIDRVVQHIVGAAAV</sequence>
<evidence type="ECO:0000313" key="2">
    <source>
        <dbReference type="EMBL" id="MPM78559.1"/>
    </source>
</evidence>
<protein>
    <submittedName>
        <fullName evidence="2">Uncharacterized protein</fullName>
    </submittedName>
</protein>
<dbReference type="AlphaFoldDB" id="A0A645CNT6"/>
<gene>
    <name evidence="2" type="ORF">SDC9_125570</name>
</gene>
<name>A0A645CNT6_9ZZZZ</name>
<evidence type="ECO:0000256" key="1">
    <source>
        <dbReference type="SAM" id="MobiDB-lite"/>
    </source>
</evidence>
<feature type="region of interest" description="Disordered" evidence="1">
    <location>
        <begin position="70"/>
        <end position="91"/>
    </location>
</feature>
<reference evidence="2" key="1">
    <citation type="submission" date="2019-08" db="EMBL/GenBank/DDBJ databases">
        <authorList>
            <person name="Kucharzyk K."/>
            <person name="Murdoch R.W."/>
            <person name="Higgins S."/>
            <person name="Loffler F."/>
        </authorList>
    </citation>
    <scope>NUCLEOTIDE SEQUENCE</scope>
</reference>
<proteinExistence type="predicted"/>
<accession>A0A645CNT6</accession>
<comment type="caution">
    <text evidence="2">The sequence shown here is derived from an EMBL/GenBank/DDBJ whole genome shotgun (WGS) entry which is preliminary data.</text>
</comment>